<dbReference type="KEGG" id="scl:sce9314"/>
<sequence>MNPDAFVKRRFAFILGGMVAVSAYFQASGVSQLIAHQITRDGEASAPLVTDPVEAPLSEDDPPPSAAPILERNPFDSTTGPLVPPPSAAPAAPADLSQLDPYLAPPCDTGRVVLIAMSEDPEWSFAAVESDGGHTALGRRGGEIGGRKVEDIAWDRVWMTSTSGGARCQMQLGKKGGEGGKKEPEPQAAAPAPSRATYRPSSRSDVPPEIASRMQRVSDTEIDIDRSAAEKIFAQPELVTQTSAAIPEMRDNKVIGLKMMVKPGSVLESFGVQSGDIVKSINGIDLTDPQKAMLAYSRMRSDKSLSVVVERDGRPTRLRVNIR</sequence>
<dbReference type="AlphaFoldDB" id="A9GHF0"/>
<dbReference type="STRING" id="448385.sce9314"/>
<dbReference type="InterPro" id="IPR036034">
    <property type="entry name" value="PDZ_sf"/>
</dbReference>
<feature type="region of interest" description="Disordered" evidence="1">
    <location>
        <begin position="53"/>
        <end position="94"/>
    </location>
</feature>
<protein>
    <submittedName>
        <fullName evidence="2">General secretion pathway protein C</fullName>
    </submittedName>
</protein>
<dbReference type="BioCyc" id="SCEL448385:SCE_RS47620-MONOMER"/>
<dbReference type="OrthoDB" id="5501469at2"/>
<dbReference type="RefSeq" id="WP_012241922.1">
    <property type="nucleotide sequence ID" value="NC_010162.1"/>
</dbReference>
<feature type="compositionally biased region" description="Basic and acidic residues" evidence="1">
    <location>
        <begin position="175"/>
        <end position="185"/>
    </location>
</feature>
<dbReference type="NCBIfam" id="NF041515">
    <property type="entry name" value="GspC_delta"/>
    <property type="match status" value="1"/>
</dbReference>
<dbReference type="eggNOG" id="COG3031">
    <property type="taxonomic scope" value="Bacteria"/>
</dbReference>
<evidence type="ECO:0000313" key="2">
    <source>
        <dbReference type="EMBL" id="CAN99487.1"/>
    </source>
</evidence>
<evidence type="ECO:0000256" key="1">
    <source>
        <dbReference type="SAM" id="MobiDB-lite"/>
    </source>
</evidence>
<dbReference type="Gene3D" id="2.30.42.10">
    <property type="match status" value="1"/>
</dbReference>
<evidence type="ECO:0000313" key="3">
    <source>
        <dbReference type="Proteomes" id="UP000002139"/>
    </source>
</evidence>
<accession>A9GHF0</accession>
<gene>
    <name evidence="2" type="ordered locus">sce9314</name>
</gene>
<proteinExistence type="predicted"/>
<organism evidence="2 3">
    <name type="scientific">Sorangium cellulosum (strain So ce56)</name>
    <name type="common">Polyangium cellulosum (strain So ce56)</name>
    <dbReference type="NCBI Taxonomy" id="448385"/>
    <lineage>
        <taxon>Bacteria</taxon>
        <taxon>Pseudomonadati</taxon>
        <taxon>Myxococcota</taxon>
        <taxon>Polyangia</taxon>
        <taxon>Polyangiales</taxon>
        <taxon>Polyangiaceae</taxon>
        <taxon>Sorangium</taxon>
    </lineage>
</organism>
<feature type="compositionally biased region" description="Low complexity" evidence="1">
    <location>
        <begin position="186"/>
        <end position="204"/>
    </location>
</feature>
<keyword evidence="3" id="KW-1185">Reference proteome</keyword>
<dbReference type="SUPFAM" id="SSF50156">
    <property type="entry name" value="PDZ domain-like"/>
    <property type="match status" value="1"/>
</dbReference>
<reference evidence="2 3" key="1">
    <citation type="journal article" date="2007" name="Nat. Biotechnol.">
        <title>Complete genome sequence of the myxobacterium Sorangium cellulosum.</title>
        <authorList>
            <person name="Schneiker S."/>
            <person name="Perlova O."/>
            <person name="Kaiser O."/>
            <person name="Gerth K."/>
            <person name="Alici A."/>
            <person name="Altmeyer M.O."/>
            <person name="Bartels D."/>
            <person name="Bekel T."/>
            <person name="Beyer S."/>
            <person name="Bode E."/>
            <person name="Bode H.B."/>
            <person name="Bolten C.J."/>
            <person name="Choudhuri J.V."/>
            <person name="Doss S."/>
            <person name="Elnakady Y.A."/>
            <person name="Frank B."/>
            <person name="Gaigalat L."/>
            <person name="Goesmann A."/>
            <person name="Groeger C."/>
            <person name="Gross F."/>
            <person name="Jelsbak L."/>
            <person name="Jelsbak L."/>
            <person name="Kalinowski J."/>
            <person name="Kegler C."/>
            <person name="Knauber T."/>
            <person name="Konietzny S."/>
            <person name="Kopp M."/>
            <person name="Krause L."/>
            <person name="Krug D."/>
            <person name="Linke B."/>
            <person name="Mahmud T."/>
            <person name="Martinez-Arias R."/>
            <person name="McHardy A.C."/>
            <person name="Merai M."/>
            <person name="Meyer F."/>
            <person name="Mormann S."/>
            <person name="Munoz-Dorado J."/>
            <person name="Perez J."/>
            <person name="Pradella S."/>
            <person name="Rachid S."/>
            <person name="Raddatz G."/>
            <person name="Rosenau F."/>
            <person name="Rueckert C."/>
            <person name="Sasse F."/>
            <person name="Scharfe M."/>
            <person name="Schuster S.C."/>
            <person name="Suen G."/>
            <person name="Treuner-Lange A."/>
            <person name="Velicer G.J."/>
            <person name="Vorholter F.-J."/>
            <person name="Weissman K.J."/>
            <person name="Welch R.D."/>
            <person name="Wenzel S.C."/>
            <person name="Whitworth D.E."/>
            <person name="Wilhelm S."/>
            <person name="Wittmann C."/>
            <person name="Bloecker H."/>
            <person name="Puehler A."/>
            <person name="Mueller R."/>
        </authorList>
    </citation>
    <scope>NUCLEOTIDE SEQUENCE [LARGE SCALE GENOMIC DNA]</scope>
    <source>
        <strain evidence="3">So ce56</strain>
    </source>
</reference>
<dbReference type="HOGENOM" id="CLU_943021_0_0_7"/>
<dbReference type="Proteomes" id="UP000002139">
    <property type="component" value="Chromosome"/>
</dbReference>
<name>A9GHF0_SORC5</name>
<feature type="region of interest" description="Disordered" evidence="1">
    <location>
        <begin position="167"/>
        <end position="209"/>
    </location>
</feature>
<dbReference type="EMBL" id="AM746676">
    <property type="protein sequence ID" value="CAN99487.1"/>
    <property type="molecule type" value="Genomic_DNA"/>
</dbReference>